<evidence type="ECO:0000313" key="1">
    <source>
        <dbReference type="EMBL" id="THG95846.1"/>
    </source>
</evidence>
<name>A0A4S4KCU7_9APHY</name>
<protein>
    <submittedName>
        <fullName evidence="1">Uncharacterized protein</fullName>
    </submittedName>
</protein>
<reference evidence="1 2" key="1">
    <citation type="submission" date="2019-02" db="EMBL/GenBank/DDBJ databases">
        <title>Genome sequencing of the rare red list fungi Phlebia centrifuga.</title>
        <authorList>
            <person name="Buettner E."/>
            <person name="Kellner H."/>
        </authorList>
    </citation>
    <scope>NUCLEOTIDE SEQUENCE [LARGE SCALE GENOMIC DNA]</scope>
    <source>
        <strain evidence="1 2">DSM 108282</strain>
    </source>
</reference>
<dbReference type="EMBL" id="SGPJ01000283">
    <property type="protein sequence ID" value="THG95846.1"/>
    <property type="molecule type" value="Genomic_DNA"/>
</dbReference>
<comment type="caution">
    <text evidence="1">The sequence shown here is derived from an EMBL/GenBank/DDBJ whole genome shotgun (WGS) entry which is preliminary data.</text>
</comment>
<gene>
    <name evidence="1" type="ORF">EW026_g5882</name>
</gene>
<organism evidence="1 2">
    <name type="scientific">Hermanssonia centrifuga</name>
    <dbReference type="NCBI Taxonomy" id="98765"/>
    <lineage>
        <taxon>Eukaryota</taxon>
        <taxon>Fungi</taxon>
        <taxon>Dikarya</taxon>
        <taxon>Basidiomycota</taxon>
        <taxon>Agaricomycotina</taxon>
        <taxon>Agaricomycetes</taxon>
        <taxon>Polyporales</taxon>
        <taxon>Meruliaceae</taxon>
        <taxon>Hermanssonia</taxon>
    </lineage>
</organism>
<keyword evidence="2" id="KW-1185">Reference proteome</keyword>
<proteinExistence type="predicted"/>
<dbReference type="AlphaFoldDB" id="A0A4S4KCU7"/>
<accession>A0A4S4KCU7</accession>
<dbReference type="Proteomes" id="UP000309038">
    <property type="component" value="Unassembled WGS sequence"/>
</dbReference>
<evidence type="ECO:0000313" key="2">
    <source>
        <dbReference type="Proteomes" id="UP000309038"/>
    </source>
</evidence>
<sequence length="102" mass="11251">MFQASTQETFDAAFEAFFAKHTDLTINGKKVARAQYKEDIWNEKSSRSKFSVTFKFPGTVEVPNGTASNNSDVGIVAVYLNATVQFTDPVSSLIINASYQLT</sequence>